<dbReference type="InterPro" id="IPR029000">
    <property type="entry name" value="Cyclophilin-like_dom_sf"/>
</dbReference>
<dbReference type="Pfam" id="PF02682">
    <property type="entry name" value="CT_C_D"/>
    <property type="match status" value="1"/>
</dbReference>
<proteinExistence type="predicted"/>
<dbReference type="OrthoDB" id="9778567at2"/>
<dbReference type="GO" id="GO:0016787">
    <property type="term" value="F:hydrolase activity"/>
    <property type="evidence" value="ECO:0007669"/>
    <property type="project" value="UniProtKB-KW"/>
</dbReference>
<dbReference type="Proteomes" id="UP000305131">
    <property type="component" value="Unassembled WGS sequence"/>
</dbReference>
<dbReference type="RefSeq" id="WP_138399240.1">
    <property type="nucleotide sequence ID" value="NZ_JBAFVI010000002.1"/>
</dbReference>
<gene>
    <name evidence="6" type="ORF">FBQ73_09455</name>
</gene>
<keyword evidence="2 6" id="KW-0378">Hydrolase</keyword>
<sequence>MSPSPESPAPERSGPRLLDAGETALVAEFGNEVDPTISDRVLALDASVTARALPGVRESVPTYRSLMIHYDPLVIDRATLAAEVTALAQAAPAQARRGALWTIPCCYDPEFGEDIATIAATTGLTPDDVVRLHSGARYRLYMYGFAPGFCYLGGLPEAFATVSRRLKPRPPHPPNVVMMAGGLASIATVSMPTGWFLVGRTPERMFSLTRTPTVLLDVGDELMFEPIDRATFDALEARAAAGEVVARREPQP</sequence>
<dbReference type="SMART" id="SM00796">
    <property type="entry name" value="AHS1"/>
    <property type="match status" value="1"/>
</dbReference>
<comment type="caution">
    <text evidence="6">The sequence shown here is derived from an EMBL/GenBank/DDBJ whole genome shotgun (WGS) entry which is preliminary data.</text>
</comment>
<keyword evidence="4" id="KW-0812">Transmembrane</keyword>
<organism evidence="6 7">
    <name type="scientific">Xanthobacter autotrophicus</name>
    <dbReference type="NCBI Taxonomy" id="280"/>
    <lineage>
        <taxon>Bacteria</taxon>
        <taxon>Pseudomonadati</taxon>
        <taxon>Pseudomonadota</taxon>
        <taxon>Alphaproteobacteria</taxon>
        <taxon>Hyphomicrobiales</taxon>
        <taxon>Xanthobacteraceae</taxon>
        <taxon>Xanthobacter</taxon>
    </lineage>
</organism>
<dbReference type="GO" id="GO:0005524">
    <property type="term" value="F:ATP binding"/>
    <property type="evidence" value="ECO:0007669"/>
    <property type="project" value="UniProtKB-KW"/>
</dbReference>
<dbReference type="Gene3D" id="2.40.100.10">
    <property type="entry name" value="Cyclophilin-like"/>
    <property type="match status" value="1"/>
</dbReference>
<evidence type="ECO:0000256" key="2">
    <source>
        <dbReference type="ARBA" id="ARBA00022801"/>
    </source>
</evidence>
<dbReference type="PANTHER" id="PTHR34698">
    <property type="entry name" value="5-OXOPROLINASE SUBUNIT B"/>
    <property type="match status" value="1"/>
</dbReference>
<evidence type="ECO:0000256" key="1">
    <source>
        <dbReference type="ARBA" id="ARBA00022741"/>
    </source>
</evidence>
<dbReference type="EMBL" id="VAUP01000022">
    <property type="protein sequence ID" value="TLX42880.1"/>
    <property type="molecule type" value="Genomic_DNA"/>
</dbReference>
<feature type="domain" description="Carboxyltransferase" evidence="5">
    <location>
        <begin position="15"/>
        <end position="216"/>
    </location>
</feature>
<evidence type="ECO:0000313" key="6">
    <source>
        <dbReference type="EMBL" id="TLX42880.1"/>
    </source>
</evidence>
<dbReference type="Gene3D" id="3.30.1360.40">
    <property type="match status" value="1"/>
</dbReference>
<protein>
    <submittedName>
        <fullName evidence="6">Allophanate hydrolase subunit 1</fullName>
    </submittedName>
</protein>
<accession>A0A6C1KFA7</accession>
<evidence type="ECO:0000256" key="4">
    <source>
        <dbReference type="SAM" id="Phobius"/>
    </source>
</evidence>
<name>A0A6C1KFA7_XANAU</name>
<dbReference type="SUPFAM" id="SSF160467">
    <property type="entry name" value="PH0987 N-terminal domain-like"/>
    <property type="match status" value="1"/>
</dbReference>
<evidence type="ECO:0000313" key="7">
    <source>
        <dbReference type="Proteomes" id="UP000305131"/>
    </source>
</evidence>
<keyword evidence="3" id="KW-0067">ATP-binding</keyword>
<feature type="transmembrane region" description="Helical" evidence="4">
    <location>
        <begin position="140"/>
        <end position="156"/>
    </location>
</feature>
<reference evidence="6 7" key="1">
    <citation type="submission" date="2019-05" db="EMBL/GenBank/DDBJ databases">
        <authorList>
            <person name="Zhou X."/>
        </authorList>
    </citation>
    <scope>NUCLEOTIDE SEQUENCE [LARGE SCALE GENOMIC DNA]</scope>
    <source>
        <strain evidence="6 7">DSM 432</strain>
    </source>
</reference>
<keyword evidence="1" id="KW-0547">Nucleotide-binding</keyword>
<dbReference type="InterPro" id="IPR003833">
    <property type="entry name" value="CT_C_D"/>
</dbReference>
<dbReference type="GeneID" id="95773676"/>
<evidence type="ECO:0000256" key="3">
    <source>
        <dbReference type="ARBA" id="ARBA00022840"/>
    </source>
</evidence>
<evidence type="ECO:0000259" key="5">
    <source>
        <dbReference type="SMART" id="SM00796"/>
    </source>
</evidence>
<dbReference type="AlphaFoldDB" id="A0A6C1KFA7"/>
<dbReference type="PANTHER" id="PTHR34698:SF2">
    <property type="entry name" value="5-OXOPROLINASE SUBUNIT B"/>
    <property type="match status" value="1"/>
</dbReference>
<feature type="transmembrane region" description="Helical" evidence="4">
    <location>
        <begin position="176"/>
        <end position="198"/>
    </location>
</feature>
<keyword evidence="4" id="KW-0472">Membrane</keyword>
<dbReference type="InterPro" id="IPR010016">
    <property type="entry name" value="PxpB"/>
</dbReference>
<dbReference type="SUPFAM" id="SSF50891">
    <property type="entry name" value="Cyclophilin-like"/>
    <property type="match status" value="1"/>
</dbReference>
<keyword evidence="4" id="KW-1133">Transmembrane helix</keyword>